<organism evidence="1 2">
    <name type="scientific">Monodon monoceros</name>
    <name type="common">Narwhal</name>
    <name type="synonym">Ceratodon monodon</name>
    <dbReference type="NCBI Taxonomy" id="40151"/>
    <lineage>
        <taxon>Eukaryota</taxon>
        <taxon>Metazoa</taxon>
        <taxon>Chordata</taxon>
        <taxon>Craniata</taxon>
        <taxon>Vertebrata</taxon>
        <taxon>Euteleostomi</taxon>
        <taxon>Mammalia</taxon>
        <taxon>Eutheria</taxon>
        <taxon>Laurasiatheria</taxon>
        <taxon>Artiodactyla</taxon>
        <taxon>Whippomorpha</taxon>
        <taxon>Cetacea</taxon>
        <taxon>Odontoceti</taxon>
        <taxon>Monodontidae</taxon>
        <taxon>Monodon</taxon>
    </lineage>
</organism>
<evidence type="ECO:0000313" key="2">
    <source>
        <dbReference type="Proteomes" id="UP000308365"/>
    </source>
</evidence>
<name>A0A4U1F764_MONMO</name>
<evidence type="ECO:0000313" key="1">
    <source>
        <dbReference type="EMBL" id="TKC44967.1"/>
    </source>
</evidence>
<dbReference type="EMBL" id="RWIC01000356">
    <property type="protein sequence ID" value="TKC44967.1"/>
    <property type="molecule type" value="Genomic_DNA"/>
</dbReference>
<comment type="caution">
    <text evidence="1">The sequence shown here is derived from an EMBL/GenBank/DDBJ whole genome shotgun (WGS) entry which is preliminary data.</text>
</comment>
<dbReference type="AlphaFoldDB" id="A0A4U1F764"/>
<gene>
    <name evidence="1" type="ORF">EI555_006299</name>
</gene>
<accession>A0A4U1F764</accession>
<reference evidence="2" key="1">
    <citation type="journal article" date="2019" name="IScience">
        <title>Narwhal Genome Reveals Long-Term Low Genetic Diversity despite Current Large Abundance Size.</title>
        <authorList>
            <person name="Westbury M.V."/>
            <person name="Petersen B."/>
            <person name="Garde E."/>
            <person name="Heide-Jorgensen M.P."/>
            <person name="Lorenzen E.D."/>
        </authorList>
    </citation>
    <scope>NUCLEOTIDE SEQUENCE [LARGE SCALE GENOMIC DNA]</scope>
</reference>
<sequence length="35" mass="3841">MSDISWRDVELTTLEPRLDPKGLHLLAPHPSSGAT</sequence>
<proteinExistence type="predicted"/>
<protein>
    <submittedName>
        <fullName evidence="1">Uncharacterized protein</fullName>
    </submittedName>
</protein>
<dbReference type="Proteomes" id="UP000308365">
    <property type="component" value="Unassembled WGS sequence"/>
</dbReference>